<dbReference type="InterPro" id="IPR050123">
    <property type="entry name" value="Prok_molybdopt-oxidoreductase"/>
</dbReference>
<gene>
    <name evidence="7" type="primary">fdhF</name>
    <name evidence="7" type="ORF">LAUMK136_00288</name>
</gene>
<keyword evidence="1" id="KW-0004">4Fe-4S</keyword>
<dbReference type="EC" id="1.1.99.33" evidence="7"/>
<dbReference type="Gene3D" id="2.20.25.90">
    <property type="entry name" value="ADC-like domains"/>
    <property type="match status" value="1"/>
</dbReference>
<dbReference type="SMART" id="SM00926">
    <property type="entry name" value="Molybdop_Fe4S4"/>
    <property type="match status" value="1"/>
</dbReference>
<dbReference type="Gene3D" id="3.30.2070.10">
    <property type="entry name" value="Formate dehydrogenase/DMSO reductase"/>
    <property type="match status" value="1"/>
</dbReference>
<dbReference type="PROSITE" id="PS51669">
    <property type="entry name" value="4FE4S_MOW_BIS_MGD"/>
    <property type="match status" value="1"/>
</dbReference>
<keyword evidence="5" id="KW-0411">Iron-sulfur</keyword>
<protein>
    <submittedName>
        <fullName evidence="7">Formate dehydrogenase H</fullName>
        <ecNumber evidence="7">1.1.99.33</ecNumber>
    </submittedName>
</protein>
<dbReference type="OrthoDB" id="7376058at2"/>
<evidence type="ECO:0000313" key="8">
    <source>
        <dbReference type="Proteomes" id="UP000273307"/>
    </source>
</evidence>
<dbReference type="GO" id="GO:0016020">
    <property type="term" value="C:membrane"/>
    <property type="evidence" value="ECO:0007669"/>
    <property type="project" value="TreeGrafter"/>
</dbReference>
<keyword evidence="3 7" id="KW-0560">Oxidoreductase</keyword>
<dbReference type="Pfam" id="PF00384">
    <property type="entry name" value="Molybdopterin"/>
    <property type="match status" value="1"/>
</dbReference>
<evidence type="ECO:0000256" key="1">
    <source>
        <dbReference type="ARBA" id="ARBA00022485"/>
    </source>
</evidence>
<evidence type="ECO:0000256" key="5">
    <source>
        <dbReference type="ARBA" id="ARBA00023014"/>
    </source>
</evidence>
<dbReference type="Pfam" id="PF01568">
    <property type="entry name" value="Molydop_binding"/>
    <property type="match status" value="1"/>
</dbReference>
<keyword evidence="2" id="KW-0479">Metal-binding</keyword>
<evidence type="ECO:0000259" key="6">
    <source>
        <dbReference type="PROSITE" id="PS51669"/>
    </source>
</evidence>
<dbReference type="GO" id="GO:0016491">
    <property type="term" value="F:oxidoreductase activity"/>
    <property type="evidence" value="ECO:0007669"/>
    <property type="project" value="UniProtKB-KW"/>
</dbReference>
<evidence type="ECO:0000256" key="2">
    <source>
        <dbReference type="ARBA" id="ARBA00022723"/>
    </source>
</evidence>
<dbReference type="Gene3D" id="3.40.228.10">
    <property type="entry name" value="Dimethylsulfoxide Reductase, domain 2"/>
    <property type="match status" value="1"/>
</dbReference>
<dbReference type="InterPro" id="IPR009010">
    <property type="entry name" value="Asp_de-COase-like_dom_sf"/>
</dbReference>
<dbReference type="GO" id="GO:0051539">
    <property type="term" value="F:4 iron, 4 sulfur cluster binding"/>
    <property type="evidence" value="ECO:0007669"/>
    <property type="project" value="UniProtKB-KW"/>
</dbReference>
<dbReference type="SUPFAM" id="SSF53706">
    <property type="entry name" value="Formate dehydrogenase/DMSO reductase, domains 1-3"/>
    <property type="match status" value="1"/>
</dbReference>
<organism evidence="7 8">
    <name type="scientific">Mycobacterium attenuatum</name>
    <dbReference type="NCBI Taxonomy" id="2341086"/>
    <lineage>
        <taxon>Bacteria</taxon>
        <taxon>Bacillati</taxon>
        <taxon>Actinomycetota</taxon>
        <taxon>Actinomycetes</taxon>
        <taxon>Mycobacteriales</taxon>
        <taxon>Mycobacteriaceae</taxon>
        <taxon>Mycobacterium</taxon>
    </lineage>
</organism>
<dbReference type="Gene3D" id="3.40.50.740">
    <property type="match status" value="1"/>
</dbReference>
<evidence type="ECO:0000313" key="7">
    <source>
        <dbReference type="EMBL" id="VBA32595.1"/>
    </source>
</evidence>
<proteinExistence type="predicted"/>
<accession>A0A498PQ52</accession>
<dbReference type="GO" id="GO:0043546">
    <property type="term" value="F:molybdopterin cofactor binding"/>
    <property type="evidence" value="ECO:0007669"/>
    <property type="project" value="InterPro"/>
</dbReference>
<dbReference type="RefSeq" id="WP_122524877.1">
    <property type="nucleotide sequence ID" value="NZ_UPHP01000003.1"/>
</dbReference>
<dbReference type="AlphaFoldDB" id="A0A498PQ52"/>
<evidence type="ECO:0000256" key="4">
    <source>
        <dbReference type="ARBA" id="ARBA00023004"/>
    </source>
</evidence>
<dbReference type="SUPFAM" id="SSF50692">
    <property type="entry name" value="ADC-like"/>
    <property type="match status" value="1"/>
</dbReference>
<dbReference type="PANTHER" id="PTHR43105:SF9">
    <property type="entry name" value="NADPH-FE(3+) OXIDOREDUCTASE SUBUNIT ALPHA"/>
    <property type="match status" value="1"/>
</dbReference>
<dbReference type="PANTHER" id="PTHR43105">
    <property type="entry name" value="RESPIRATORY NITRATE REDUCTASE"/>
    <property type="match status" value="1"/>
</dbReference>
<dbReference type="Gene3D" id="2.40.40.20">
    <property type="match status" value="1"/>
</dbReference>
<evidence type="ECO:0000256" key="3">
    <source>
        <dbReference type="ARBA" id="ARBA00023002"/>
    </source>
</evidence>
<sequence>MTTTDWRPTACILCECNCGIVVQVADRTLARIRGDKAHPASRGYTCNKALQLDHYQNNSGRLTSPLRRRSDGTYEAIDWDTAIVEIADGFKRIRDVYGGDKIFYYGGGGQGNHLGGAYSGAFLKALGARYRSNALAQEKTGEAWIDWQLYGGHTRGEFEHAEVSVFVGKNPWMSQSFPRARVVLNDIAKDPARSMVVIDPVVTDTAKMADFHLRVRPGADAWCMAAMAAILVQENLYDEAFLAERVTGADPVLAVLRDVPVADYAQCCGVDEELLRAAARRLGTADSVAVFEDLGVQQAPNSTLCSYLNKMLWILTGNFAKKGGQHLHSSFAPLFSPVFGRTPVTGAAIIAGLVPGNVVPEEILTDHPDRFRAMIVESANPAHSLADSAACRKAFAALELLVVVDVAMTETARLAHYVLPAASQFEKAEATFFNFEFPHNSVHLRHPLLEPLPGTLPEPEIWARLVRALDMVAEADLRPLRAAAQQGRQAYTEAFLTAVATNPVVAKLLPYVLYETLGPTLPDGLAGAAALWGLAQKTAMAYPDAVRRAGHADGNALFDAILASRSGVTFTVHDYQDDFALISHADHKIALEIPEMLDEIRSLRSAPAVLTTPELPIVLSVGERRAYTANDIFRDPSWRKRDADGALRVSVEDAQVLGLTDGGRARVTTAAGSAEATVEITETMLPGHAALPNGFGLDYTDDDGRVHTPGVAPNALTSTRWRDPYAGTPWHKHVPARIDPCRADAKAPA</sequence>
<dbReference type="InterPro" id="IPR006657">
    <property type="entry name" value="MoPterin_dinucl-bd_dom"/>
</dbReference>
<reference evidence="7 8" key="1">
    <citation type="submission" date="2018-09" db="EMBL/GenBank/DDBJ databases">
        <authorList>
            <person name="Tagini F."/>
        </authorList>
    </citation>
    <scope>NUCLEOTIDE SEQUENCE [LARGE SCALE GENOMIC DNA]</scope>
    <source>
        <strain evidence="7 8">MK136</strain>
    </source>
</reference>
<feature type="domain" description="4Fe-4S Mo/W bis-MGD-type" evidence="6">
    <location>
        <begin position="4"/>
        <end position="60"/>
    </location>
</feature>
<keyword evidence="8" id="KW-1185">Reference proteome</keyword>
<keyword evidence="4" id="KW-0408">Iron</keyword>
<name>A0A498PQ52_9MYCO</name>
<dbReference type="InterPro" id="IPR006656">
    <property type="entry name" value="Mopterin_OxRdtase"/>
</dbReference>
<dbReference type="Proteomes" id="UP000273307">
    <property type="component" value="Unassembled WGS sequence"/>
</dbReference>
<dbReference type="Pfam" id="PF04879">
    <property type="entry name" value="Molybdop_Fe4S4"/>
    <property type="match status" value="1"/>
</dbReference>
<dbReference type="GO" id="GO:0046872">
    <property type="term" value="F:metal ion binding"/>
    <property type="evidence" value="ECO:0007669"/>
    <property type="project" value="UniProtKB-KW"/>
</dbReference>
<dbReference type="InterPro" id="IPR006963">
    <property type="entry name" value="Mopterin_OxRdtase_4Fe-4S_dom"/>
</dbReference>
<dbReference type="EMBL" id="UPHP01000003">
    <property type="protein sequence ID" value="VBA32595.1"/>
    <property type="molecule type" value="Genomic_DNA"/>
</dbReference>